<dbReference type="InterPro" id="IPR006571">
    <property type="entry name" value="TLDc_dom"/>
</dbReference>
<feature type="domain" description="TLDc" evidence="3">
    <location>
        <begin position="445"/>
        <end position="611"/>
    </location>
</feature>
<accession>A0A0G4GTI1</accession>
<gene>
    <name evidence="4" type="ORF">Vbra_10298</name>
</gene>
<dbReference type="Pfam" id="PF07534">
    <property type="entry name" value="TLD"/>
    <property type="match status" value="1"/>
</dbReference>
<organism evidence="4 5">
    <name type="scientific">Vitrella brassicaformis (strain CCMP3155)</name>
    <dbReference type="NCBI Taxonomy" id="1169540"/>
    <lineage>
        <taxon>Eukaryota</taxon>
        <taxon>Sar</taxon>
        <taxon>Alveolata</taxon>
        <taxon>Colpodellida</taxon>
        <taxon>Vitrellaceae</taxon>
        <taxon>Vitrella</taxon>
    </lineage>
</organism>
<keyword evidence="5" id="KW-1185">Reference proteome</keyword>
<sequence>MEATSRIPLVRSLCSLVPPSLRVMSLEEAGDQLIRAEEAARGKTIGMRVFAAIVVSVGLVCMTTGFAICLSMATLTNNTSVEQPVAEAYNDTHAAMQLSFLSSPVSTGQQCPAVCEAGEWEGQHHDDSKDEQSSYHGLPGPPVDEAAGHAADTNGDVEEDADEEVRSKASSGYGGQLFLLLALALAAFSAYQAAQIQALQTHQTAIQTSNDNVRRTIRNDIAALLPSSVDHCAQLREYVDTTMATIRQDTATGLAALKAEMEQQMTTQLQDQKVLIESTRTEMLSKTSELQQAIGDNSTYVDTNLQQHATKLQELQSIIESNQTIAQKNTDELSTATRRELRAQAAQIQALHAKVDTQAEEMRALKGATDTSIDQLRTHVDTDLEQHATQLQEQQALIESNRTAAQKNTEELEEAIRKEIRAQCVWADSPLTIGQYVAMCNWLGGKEFNIIYKSSRDGTTYSDLLRCVASKNGLVIIIRRGTYVFGVYISAGLQLPDDPTKSRRYSCDLWYFSLAGHFPTPTKIDINEECQLVVVAGRERIVGGANVYIGGDLRLGWGGFGRGGRPAVDICRCRQWTSGHVPEGYTGERDEDGCAMLGGVSEFMADEIEVLHVVGQ</sequence>
<dbReference type="PhylomeDB" id="A0A0G4GTI1"/>
<protein>
    <recommendedName>
        <fullName evidence="3">TLDc domain-containing protein</fullName>
    </recommendedName>
</protein>
<keyword evidence="2" id="KW-0812">Transmembrane</keyword>
<evidence type="ECO:0000256" key="1">
    <source>
        <dbReference type="SAM" id="MobiDB-lite"/>
    </source>
</evidence>
<dbReference type="AlphaFoldDB" id="A0A0G4GTI1"/>
<reference evidence="4 5" key="1">
    <citation type="submission" date="2014-11" db="EMBL/GenBank/DDBJ databases">
        <authorList>
            <person name="Zhu J."/>
            <person name="Qi W."/>
            <person name="Song R."/>
        </authorList>
    </citation>
    <scope>NUCLEOTIDE SEQUENCE [LARGE SCALE GENOMIC DNA]</scope>
</reference>
<dbReference type="InParanoid" id="A0A0G4GTI1"/>
<dbReference type="VEuPathDB" id="CryptoDB:Vbra_10298"/>
<dbReference type="Proteomes" id="UP000041254">
    <property type="component" value="Unassembled WGS sequence"/>
</dbReference>
<dbReference type="EMBL" id="CDMY01000802">
    <property type="protein sequence ID" value="CEM34071.1"/>
    <property type="molecule type" value="Genomic_DNA"/>
</dbReference>
<keyword evidence="2" id="KW-1133">Transmembrane helix</keyword>
<evidence type="ECO:0000256" key="2">
    <source>
        <dbReference type="SAM" id="Phobius"/>
    </source>
</evidence>
<feature type="compositionally biased region" description="Basic and acidic residues" evidence="1">
    <location>
        <begin position="121"/>
        <end position="133"/>
    </location>
</feature>
<evidence type="ECO:0000313" key="4">
    <source>
        <dbReference type="EMBL" id="CEM34071.1"/>
    </source>
</evidence>
<feature type="transmembrane region" description="Helical" evidence="2">
    <location>
        <begin position="49"/>
        <end position="73"/>
    </location>
</feature>
<keyword evidence="2" id="KW-0472">Membrane</keyword>
<proteinExistence type="predicted"/>
<evidence type="ECO:0000313" key="5">
    <source>
        <dbReference type="Proteomes" id="UP000041254"/>
    </source>
</evidence>
<name>A0A0G4GTI1_VITBC</name>
<feature type="region of interest" description="Disordered" evidence="1">
    <location>
        <begin position="120"/>
        <end position="167"/>
    </location>
</feature>
<dbReference type="OrthoDB" id="26679at2759"/>
<evidence type="ECO:0000259" key="3">
    <source>
        <dbReference type="Pfam" id="PF07534"/>
    </source>
</evidence>